<feature type="domain" description="ATPase" evidence="1">
    <location>
        <begin position="5"/>
        <end position="203"/>
    </location>
</feature>
<dbReference type="InterPro" id="IPR027417">
    <property type="entry name" value="P-loop_NTPase"/>
</dbReference>
<dbReference type="Gene3D" id="1.10.10.10">
    <property type="entry name" value="Winged helix-like DNA-binding domain superfamily/Winged helix DNA-binding domain"/>
    <property type="match status" value="1"/>
</dbReference>
<proteinExistence type="predicted"/>
<organism evidence="3">
    <name type="scientific">Candidatus Methanophagaceae archaeon ANME-1 ERB6</name>
    <dbReference type="NCBI Taxonomy" id="2759912"/>
    <lineage>
        <taxon>Archaea</taxon>
        <taxon>Methanobacteriati</taxon>
        <taxon>Methanobacteriota</taxon>
        <taxon>Stenosarchaea group</taxon>
        <taxon>Methanomicrobia</taxon>
        <taxon>Candidatus Methanophagales</taxon>
        <taxon>Candidatus Methanophagaceae</taxon>
    </lineage>
</organism>
<dbReference type="Pfam" id="PF01637">
    <property type="entry name" value="ATPase_2"/>
    <property type="match status" value="1"/>
</dbReference>
<dbReference type="AlphaFoldDB" id="A0A7G9YWU4"/>
<dbReference type="GO" id="GO:0005524">
    <property type="term" value="F:ATP binding"/>
    <property type="evidence" value="ECO:0007669"/>
    <property type="project" value="InterPro"/>
</dbReference>
<sequence>MVLKFLDREEEIRKVEEKYESDKSEFAVIYGRRRIGKTELIKKVIEGKRAFYFLCEKNKIEVESERFLEKFNRKFDVFIEARDMEEFFEQISMRFKNERITIAIDEFSYWVEREKDKISSQFQYIVDEILPGSKVFLIVCGSLISTMESLLSYKNPLYGRASLRLKVLPFSFSDACKFYVKFSIDDLVKVYACAGGVPAYLKDFNVSLTFEENVNRTFFNKDHVLFDDAERLLKDELREPYVYLSIMEQISEGATTLSEISSKSRVDVTNLPKYLRVLENMGLIKKVYPVIREGKRGIYKILDNYFHFWLKFVHRYKEEIELGIMEFSAIEKEFNKHVGTVFEDLATECIAKNIFNLPFQFFRIGKWWHKDKEIDLIALNEQTKQIAFFEVKWHEFKKEKEVARILAALKEKSAFVNWFNNMREEHFGIIAKKIDEDVKEKLRSEGYLVFDMRDFGR</sequence>
<protein>
    <recommendedName>
        <fullName evidence="4">ATPase domain-containing protein</fullName>
    </recommendedName>
</protein>
<dbReference type="EMBL" id="MT631511">
    <property type="protein sequence ID" value="QNO52478.1"/>
    <property type="molecule type" value="Genomic_DNA"/>
</dbReference>
<dbReference type="InterPro" id="IPR036390">
    <property type="entry name" value="WH_DNA-bd_sf"/>
</dbReference>
<evidence type="ECO:0000259" key="1">
    <source>
        <dbReference type="Pfam" id="PF01637"/>
    </source>
</evidence>
<accession>A0A7G9YWU4</accession>
<dbReference type="Pfam" id="PF03008">
    <property type="entry name" value="DUF234"/>
    <property type="match status" value="1"/>
</dbReference>
<name>A0A7G9YWU4_9EURY</name>
<dbReference type="InterPro" id="IPR004256">
    <property type="entry name" value="DUF234"/>
</dbReference>
<evidence type="ECO:0008006" key="4">
    <source>
        <dbReference type="Google" id="ProtNLM"/>
    </source>
</evidence>
<dbReference type="CDD" id="cd00090">
    <property type="entry name" value="HTH_ARSR"/>
    <property type="match status" value="1"/>
</dbReference>
<dbReference type="PANTHER" id="PTHR34704">
    <property type="entry name" value="ATPASE"/>
    <property type="match status" value="1"/>
</dbReference>
<dbReference type="Gene3D" id="3.40.50.300">
    <property type="entry name" value="P-loop containing nucleotide triphosphate hydrolases"/>
    <property type="match status" value="2"/>
</dbReference>
<reference evidence="3" key="1">
    <citation type="submission" date="2020-06" db="EMBL/GenBank/DDBJ databases">
        <title>Unique genomic features of the anaerobic methanotrophic archaea.</title>
        <authorList>
            <person name="Chadwick G.L."/>
            <person name="Skennerton C.T."/>
            <person name="Laso-Perez R."/>
            <person name="Leu A.O."/>
            <person name="Speth D.R."/>
            <person name="Yu H."/>
            <person name="Morgan-Lang C."/>
            <person name="Hatzenpichler R."/>
            <person name="Goudeau D."/>
            <person name="Malmstrom R."/>
            <person name="Brazelton W.J."/>
            <person name="Woyke T."/>
            <person name="Hallam S.J."/>
            <person name="Tyson G.W."/>
            <person name="Wegener G."/>
            <person name="Boetius A."/>
            <person name="Orphan V."/>
        </authorList>
    </citation>
    <scope>NUCLEOTIDE SEQUENCE</scope>
</reference>
<dbReference type="InterPro" id="IPR011991">
    <property type="entry name" value="ArsR-like_HTH"/>
</dbReference>
<evidence type="ECO:0000313" key="3">
    <source>
        <dbReference type="EMBL" id="QNO52478.1"/>
    </source>
</evidence>
<gene>
    <name evidence="3" type="ORF">BDIGKBFL_00035</name>
</gene>
<dbReference type="InterPro" id="IPR011579">
    <property type="entry name" value="ATPase_dom"/>
</dbReference>
<dbReference type="InterPro" id="IPR036388">
    <property type="entry name" value="WH-like_DNA-bd_sf"/>
</dbReference>
<feature type="domain" description="DUF234" evidence="2">
    <location>
        <begin position="309"/>
        <end position="400"/>
    </location>
</feature>
<dbReference type="PANTHER" id="PTHR34704:SF2">
    <property type="entry name" value="ATPASE"/>
    <property type="match status" value="1"/>
</dbReference>
<evidence type="ECO:0000259" key="2">
    <source>
        <dbReference type="Pfam" id="PF03008"/>
    </source>
</evidence>
<dbReference type="SUPFAM" id="SSF52540">
    <property type="entry name" value="P-loop containing nucleoside triphosphate hydrolases"/>
    <property type="match status" value="1"/>
</dbReference>
<dbReference type="SUPFAM" id="SSF46785">
    <property type="entry name" value="Winged helix' DNA-binding domain"/>
    <property type="match status" value="1"/>
</dbReference>